<dbReference type="Pfam" id="PF00903">
    <property type="entry name" value="Glyoxalase"/>
    <property type="match status" value="1"/>
</dbReference>
<accession>A0ABP3IHC5</accession>
<evidence type="ECO:0000259" key="1">
    <source>
        <dbReference type="PROSITE" id="PS51819"/>
    </source>
</evidence>
<dbReference type="SUPFAM" id="SSF54593">
    <property type="entry name" value="Glyoxalase/Bleomycin resistance protein/Dihydroxybiphenyl dioxygenase"/>
    <property type="match status" value="1"/>
</dbReference>
<reference evidence="3" key="1">
    <citation type="journal article" date="2019" name="Int. J. Syst. Evol. Microbiol.">
        <title>The Global Catalogue of Microorganisms (GCM) 10K type strain sequencing project: providing services to taxonomists for standard genome sequencing and annotation.</title>
        <authorList>
            <consortium name="The Broad Institute Genomics Platform"/>
            <consortium name="The Broad Institute Genome Sequencing Center for Infectious Disease"/>
            <person name="Wu L."/>
            <person name="Ma J."/>
        </authorList>
    </citation>
    <scope>NUCLEOTIDE SEQUENCE [LARGE SCALE GENOMIC DNA]</scope>
    <source>
        <strain evidence="3">JCM 4788</strain>
    </source>
</reference>
<dbReference type="InterPro" id="IPR037523">
    <property type="entry name" value="VOC_core"/>
</dbReference>
<dbReference type="PANTHER" id="PTHR36437">
    <property type="entry name" value="GLYOXALASE/BLEOMYCIN RESISTANCE PROTEIN/DIOXYGENASE"/>
    <property type="match status" value="1"/>
</dbReference>
<gene>
    <name evidence="2" type="ORF">GCM10010357_25940</name>
</gene>
<dbReference type="EMBL" id="BAAABX010000026">
    <property type="protein sequence ID" value="GAA0403721.1"/>
    <property type="molecule type" value="Genomic_DNA"/>
</dbReference>
<keyword evidence="3" id="KW-1185">Reference proteome</keyword>
<proteinExistence type="predicted"/>
<name>A0ABP3IHC5_9ACTN</name>
<dbReference type="PROSITE" id="PS51819">
    <property type="entry name" value="VOC"/>
    <property type="match status" value="1"/>
</dbReference>
<dbReference type="Gene3D" id="3.10.180.10">
    <property type="entry name" value="2,3-Dihydroxybiphenyl 1,2-Dioxygenase, domain 1"/>
    <property type="match status" value="1"/>
</dbReference>
<dbReference type="Proteomes" id="UP001500879">
    <property type="component" value="Unassembled WGS sequence"/>
</dbReference>
<organism evidence="2 3">
    <name type="scientific">Streptomyces luteireticuli</name>
    <dbReference type="NCBI Taxonomy" id="173858"/>
    <lineage>
        <taxon>Bacteria</taxon>
        <taxon>Bacillati</taxon>
        <taxon>Actinomycetota</taxon>
        <taxon>Actinomycetes</taxon>
        <taxon>Kitasatosporales</taxon>
        <taxon>Streptomycetaceae</taxon>
        <taxon>Streptomyces</taxon>
    </lineage>
</organism>
<protein>
    <recommendedName>
        <fullName evidence="1">VOC domain-containing protein</fullName>
    </recommendedName>
</protein>
<dbReference type="InterPro" id="IPR004360">
    <property type="entry name" value="Glyas_Fos-R_dOase_dom"/>
</dbReference>
<comment type="caution">
    <text evidence="2">The sequence shown here is derived from an EMBL/GenBank/DDBJ whole genome shotgun (WGS) entry which is preliminary data.</text>
</comment>
<feature type="domain" description="VOC" evidence="1">
    <location>
        <begin position="20"/>
        <end position="146"/>
    </location>
</feature>
<sequence>MLSLFSPGHLDNPGGNQLITNPRLSILYVSDRDRTLDFLTKILDFELMADVPLNDGGRWVEVRPKGSQTCVVLAAVEPDVLARLRSTVGRMTHGWFDCDDLDATVGDLRARGVTIVVEPQVAPWRENARWAQIAGDDGNLYGLTERGH</sequence>
<dbReference type="InterPro" id="IPR029068">
    <property type="entry name" value="Glyas_Bleomycin-R_OHBP_Dase"/>
</dbReference>
<evidence type="ECO:0000313" key="3">
    <source>
        <dbReference type="Proteomes" id="UP001500879"/>
    </source>
</evidence>
<dbReference type="PANTHER" id="PTHR36437:SF2">
    <property type="entry name" value="GLYOXALASE_BLEOMYCIN RESISTANCE PROTEIN_DIOXYGENASE"/>
    <property type="match status" value="1"/>
</dbReference>
<evidence type="ECO:0000313" key="2">
    <source>
        <dbReference type="EMBL" id="GAA0403721.1"/>
    </source>
</evidence>